<dbReference type="Proteomes" id="UP000037425">
    <property type="component" value="Unassembled WGS sequence"/>
</dbReference>
<name>A0A0L8BHQ9_ENSAD</name>
<dbReference type="InterPro" id="IPR003439">
    <property type="entry name" value="ABC_transporter-like_ATP-bd"/>
</dbReference>
<evidence type="ECO:0000256" key="8">
    <source>
        <dbReference type="ARBA" id="ARBA00023004"/>
    </source>
</evidence>
<evidence type="ECO:0000313" key="13">
    <source>
        <dbReference type="Proteomes" id="UP000037425"/>
    </source>
</evidence>
<evidence type="ECO:0000256" key="7">
    <source>
        <dbReference type="ARBA" id="ARBA00022840"/>
    </source>
</evidence>
<sequence length="252" mass="28024">MIEIRDVTKSYGSNAVVDRVSMTLPAGGLTSIIGPNGAGKSTLLSIVSRLMPMDGGQVLVDGLDVSRTAGDVLARRLSIMRQDNHITARLSVRDLVTFGRYPYSKGRLTAIDVEHIDRSIAYVGLKAFEHRFLDELSGGQRQRAFIAMVLCQDTDYMLFDEPLNNLDMKHAVETMKLLRRLADDFAKTVVVVLHDINFASAYSDRIVAMRDGKLAFEGAPKDMIEPSRLQAIFDVDCRVHAVGETRLVNYFE</sequence>
<comment type="caution">
    <text evidence="12">The sequence shown here is derived from an EMBL/GenBank/DDBJ whole genome shotgun (WGS) entry which is preliminary data.</text>
</comment>
<keyword evidence="3" id="KW-0813">Transport</keyword>
<keyword evidence="7 12" id="KW-0067">ATP-binding</keyword>
<dbReference type="AlphaFoldDB" id="A0A0L8BHQ9"/>
<dbReference type="SMART" id="SM00382">
    <property type="entry name" value="AAA"/>
    <property type="match status" value="1"/>
</dbReference>
<keyword evidence="8" id="KW-0408">Iron</keyword>
<dbReference type="GO" id="GO:0005886">
    <property type="term" value="C:plasma membrane"/>
    <property type="evidence" value="ECO:0007669"/>
    <property type="project" value="UniProtKB-SubCell"/>
</dbReference>
<accession>A0A0L8BHQ9</accession>
<dbReference type="PROSITE" id="PS00211">
    <property type="entry name" value="ABC_TRANSPORTER_1"/>
    <property type="match status" value="1"/>
</dbReference>
<evidence type="ECO:0000256" key="2">
    <source>
        <dbReference type="ARBA" id="ARBA00005417"/>
    </source>
</evidence>
<keyword evidence="9" id="KW-0406">Ion transport</keyword>
<evidence type="ECO:0000256" key="6">
    <source>
        <dbReference type="ARBA" id="ARBA00022741"/>
    </source>
</evidence>
<keyword evidence="10" id="KW-0472">Membrane</keyword>
<reference evidence="13" key="1">
    <citation type="submission" date="2015-07" db="EMBL/GenBank/DDBJ databases">
        <title>Whole genome sequence of an Ensifer adhaerens strain isolated from a cave pool in the Wind Cave National Park.</title>
        <authorList>
            <person name="Eng W.W.H."/>
            <person name="Gan H.M."/>
            <person name="Barton H.A."/>
            <person name="Savka M.A."/>
        </authorList>
    </citation>
    <scope>NUCLEOTIDE SEQUENCE [LARGE SCALE GENOMIC DNA]</scope>
    <source>
        <strain evidence="13">SD006</strain>
    </source>
</reference>
<dbReference type="RefSeq" id="WP_053252159.1">
    <property type="nucleotide sequence ID" value="NZ_LGAP01000029.1"/>
</dbReference>
<dbReference type="CDD" id="cd03214">
    <property type="entry name" value="ABC_Iron-Siderophores_B12_Hemin"/>
    <property type="match status" value="1"/>
</dbReference>
<evidence type="ECO:0000256" key="5">
    <source>
        <dbReference type="ARBA" id="ARBA00022496"/>
    </source>
</evidence>
<dbReference type="GO" id="GO:0005524">
    <property type="term" value="F:ATP binding"/>
    <property type="evidence" value="ECO:0007669"/>
    <property type="project" value="UniProtKB-KW"/>
</dbReference>
<gene>
    <name evidence="12" type="ORF">AC244_28405</name>
</gene>
<comment type="similarity">
    <text evidence="2">Belongs to the ABC transporter superfamily.</text>
</comment>
<evidence type="ECO:0000256" key="4">
    <source>
        <dbReference type="ARBA" id="ARBA00022475"/>
    </source>
</evidence>
<dbReference type="PROSITE" id="PS50893">
    <property type="entry name" value="ABC_TRANSPORTER_2"/>
    <property type="match status" value="1"/>
</dbReference>
<dbReference type="GO" id="GO:0016887">
    <property type="term" value="F:ATP hydrolysis activity"/>
    <property type="evidence" value="ECO:0007669"/>
    <property type="project" value="InterPro"/>
</dbReference>
<protein>
    <submittedName>
        <fullName evidence="12">Iron ABC transporter ATP-binding protein</fullName>
    </submittedName>
</protein>
<dbReference type="InterPro" id="IPR003593">
    <property type="entry name" value="AAA+_ATPase"/>
</dbReference>
<proteinExistence type="inferred from homology"/>
<dbReference type="GO" id="GO:0006826">
    <property type="term" value="P:iron ion transport"/>
    <property type="evidence" value="ECO:0007669"/>
    <property type="project" value="UniProtKB-KW"/>
</dbReference>
<evidence type="ECO:0000256" key="3">
    <source>
        <dbReference type="ARBA" id="ARBA00022448"/>
    </source>
</evidence>
<dbReference type="OrthoDB" id="9810077at2"/>
<dbReference type="PANTHER" id="PTHR42771:SF3">
    <property type="entry name" value="PETROBACTIN IMPORT ATP-BINDING PROTEIN YCLP"/>
    <property type="match status" value="1"/>
</dbReference>
<dbReference type="FunFam" id="3.40.50.300:FF:000134">
    <property type="entry name" value="Iron-enterobactin ABC transporter ATP-binding protein"/>
    <property type="match status" value="1"/>
</dbReference>
<organism evidence="12 13">
    <name type="scientific">Ensifer adhaerens</name>
    <name type="common">Sinorhizobium morelense</name>
    <dbReference type="NCBI Taxonomy" id="106592"/>
    <lineage>
        <taxon>Bacteria</taxon>
        <taxon>Pseudomonadati</taxon>
        <taxon>Pseudomonadota</taxon>
        <taxon>Alphaproteobacteria</taxon>
        <taxon>Hyphomicrobiales</taxon>
        <taxon>Rhizobiaceae</taxon>
        <taxon>Sinorhizobium/Ensifer group</taxon>
        <taxon>Ensifer</taxon>
    </lineage>
</organism>
<dbReference type="EMBL" id="LGAP01000029">
    <property type="protein sequence ID" value="KOF14226.1"/>
    <property type="molecule type" value="Genomic_DNA"/>
</dbReference>
<dbReference type="InterPro" id="IPR017871">
    <property type="entry name" value="ABC_transporter-like_CS"/>
</dbReference>
<keyword evidence="6" id="KW-0547">Nucleotide-binding</keyword>
<comment type="subcellular location">
    <subcellularLocation>
        <location evidence="1">Cell membrane</location>
        <topology evidence="1">Peripheral membrane protein</topology>
    </subcellularLocation>
</comment>
<dbReference type="SUPFAM" id="SSF52540">
    <property type="entry name" value="P-loop containing nucleoside triphosphate hydrolases"/>
    <property type="match status" value="1"/>
</dbReference>
<dbReference type="PATRIC" id="fig|106592.7.peg.4493"/>
<keyword evidence="5" id="KW-0410">Iron transport</keyword>
<keyword evidence="4" id="KW-1003">Cell membrane</keyword>
<evidence type="ECO:0000259" key="11">
    <source>
        <dbReference type="PROSITE" id="PS50893"/>
    </source>
</evidence>
<feature type="domain" description="ABC transporter" evidence="11">
    <location>
        <begin position="2"/>
        <end position="236"/>
    </location>
</feature>
<dbReference type="Pfam" id="PF00005">
    <property type="entry name" value="ABC_tran"/>
    <property type="match status" value="1"/>
</dbReference>
<dbReference type="Gene3D" id="3.40.50.300">
    <property type="entry name" value="P-loop containing nucleotide triphosphate hydrolases"/>
    <property type="match status" value="1"/>
</dbReference>
<evidence type="ECO:0000256" key="1">
    <source>
        <dbReference type="ARBA" id="ARBA00004202"/>
    </source>
</evidence>
<evidence type="ECO:0000256" key="9">
    <source>
        <dbReference type="ARBA" id="ARBA00023065"/>
    </source>
</evidence>
<dbReference type="PANTHER" id="PTHR42771">
    <property type="entry name" value="IRON(3+)-HYDROXAMATE IMPORT ATP-BINDING PROTEIN FHUC"/>
    <property type="match status" value="1"/>
</dbReference>
<evidence type="ECO:0000313" key="12">
    <source>
        <dbReference type="EMBL" id="KOF14226.1"/>
    </source>
</evidence>
<dbReference type="InterPro" id="IPR051535">
    <property type="entry name" value="Siderophore_ABC-ATPase"/>
</dbReference>
<evidence type="ECO:0000256" key="10">
    <source>
        <dbReference type="ARBA" id="ARBA00023136"/>
    </source>
</evidence>
<dbReference type="InterPro" id="IPR027417">
    <property type="entry name" value="P-loop_NTPase"/>
</dbReference>